<feature type="region of interest" description="Disordered" evidence="1">
    <location>
        <begin position="387"/>
        <end position="412"/>
    </location>
</feature>
<accession>A0A6P8BQI8</accession>
<organism evidence="3 4">
    <name type="scientific">Punica granatum</name>
    <name type="common">Pomegranate</name>
    <dbReference type="NCBI Taxonomy" id="22663"/>
    <lineage>
        <taxon>Eukaryota</taxon>
        <taxon>Viridiplantae</taxon>
        <taxon>Streptophyta</taxon>
        <taxon>Embryophyta</taxon>
        <taxon>Tracheophyta</taxon>
        <taxon>Spermatophyta</taxon>
        <taxon>Magnoliopsida</taxon>
        <taxon>eudicotyledons</taxon>
        <taxon>Gunneridae</taxon>
        <taxon>Pentapetalae</taxon>
        <taxon>rosids</taxon>
        <taxon>malvids</taxon>
        <taxon>Myrtales</taxon>
        <taxon>Lythraceae</taxon>
        <taxon>Punica</taxon>
    </lineage>
</organism>
<dbReference type="PANTHER" id="PTHR46619:SF4">
    <property type="entry name" value="XS DOMAIN-CONTAINING PROTEIN-RELATED"/>
    <property type="match status" value="1"/>
</dbReference>
<dbReference type="GO" id="GO:0031047">
    <property type="term" value="P:regulatory ncRNA-mediated gene silencing"/>
    <property type="evidence" value="ECO:0007669"/>
    <property type="project" value="InterPro"/>
</dbReference>
<sequence length="940" mass="106751">MQPRRHQEYTKLSPSERRPPGRIEMGVDRDRGVVFQREATHRSPHIPRNSSPHTGRGSPERSERYWSSGSMRGELRHPGPVSHGDIRKRPQTADANPSIGDAEFCEPSRVSDADGGSRPKHVHGYDHASYGVMNNERDLSTGKVTPFRGKSMAMEEGEIPETYCEICANGHSPSHGMDMSHGKDDRIRFSDHPTRSSLAAPYKEREGIFYAREGSLAAHRTAHAGEFSGYPHNNGSRRPPGNNLKRKILDSYGDGEIYSSPDEHIYGIRSSELVNASAYPKGLPVDSGRNHGKAHDHLPHQSHFRQRDYYTHGDDQEELRYVKQQKFVHESLRGYPSKNLHEMKHPHAQPHYNCCQIEDHIEDVSAPCCRHATTDGVAVIEDYGNSSHGTTWKHTSSRKPTVPNCYEESDAPHRHGKFLESSRVHANYERTQPQNRKAEQFGSRNDYISRSRPNFGFGRDADSRILQESYHREEMSKYGRTGIAARLQRVEEDGMYVPSEQMHNSMYGVDEDFLGDNRKDMMTRKWNTVEYEDLEDSEGLINEEDMNDLYGSGSHGNETKMAEMAYHRQASQRGIASDHRLSVKNRLEYLPEHPIRYGKYRGRGMNMNPKSGAMKVYKPNQHIGQKPGFYKNQKFGKRNDDYFEDSLTREYEPSEDQDISEEPELSEESDEFKQLANEAFLKYSKRININSAVQRRYRAQGKAGSLFCIVCSRRFSKEFRNTENLVKHAFMARRVQLRANHLGLQRAICVLLGWDTHIPEDMPTISPRVLPEEEALALKEDLILWPPVIIIHNISMSIDHPEDQKVIPIESMKAFLRGKGYAEGKMVVCLGKPADQSVMVVKFLGTFSGFGNALKLHQFFAENNHGRVEYQKLTSTGGGAGMGTRASISSAGVTGEDEAELILYGYMGIAEDLDSVDFKTKKICEIKSKKEIQDFANDPV</sequence>
<evidence type="ECO:0000313" key="3">
    <source>
        <dbReference type="Proteomes" id="UP000515151"/>
    </source>
</evidence>
<dbReference type="AlphaFoldDB" id="A0A6P8BQI8"/>
<dbReference type="OrthoDB" id="777694at2759"/>
<dbReference type="InterPro" id="IPR038588">
    <property type="entry name" value="XS_domain_sf"/>
</dbReference>
<dbReference type="RefSeq" id="XP_031372594.1">
    <property type="nucleotide sequence ID" value="XM_031516734.1"/>
</dbReference>
<dbReference type="PANTHER" id="PTHR46619">
    <property type="entry name" value="RNA RECOGNITION MOTIF XS DOMAIN PROTEIN-RELATED"/>
    <property type="match status" value="1"/>
</dbReference>
<feature type="region of interest" description="Disordered" evidence="1">
    <location>
        <begin position="649"/>
        <end position="669"/>
    </location>
</feature>
<dbReference type="Gene3D" id="3.30.70.2890">
    <property type="entry name" value="XS domain"/>
    <property type="match status" value="1"/>
</dbReference>
<proteinExistence type="predicted"/>
<name>A0A6P8BQI8_PUNGR</name>
<dbReference type="PROSITE" id="PS51303">
    <property type="entry name" value="PET"/>
    <property type="match status" value="1"/>
</dbReference>
<feature type="domain" description="PET" evidence="2">
    <location>
        <begin position="1"/>
        <end position="82"/>
    </location>
</feature>
<dbReference type="Pfam" id="PF03468">
    <property type="entry name" value="XS"/>
    <property type="match status" value="1"/>
</dbReference>
<dbReference type="GO" id="GO:0008270">
    <property type="term" value="F:zinc ion binding"/>
    <property type="evidence" value="ECO:0007669"/>
    <property type="project" value="InterPro"/>
</dbReference>
<evidence type="ECO:0000256" key="1">
    <source>
        <dbReference type="SAM" id="MobiDB-lite"/>
    </source>
</evidence>
<feature type="compositionally biased region" description="Basic and acidic residues" evidence="1">
    <location>
        <begin position="1"/>
        <end position="32"/>
    </location>
</feature>
<gene>
    <name evidence="4" type="primary">LOC116187794</name>
</gene>
<reference evidence="4" key="2">
    <citation type="submission" date="2025-08" db="UniProtKB">
        <authorList>
            <consortium name="RefSeq"/>
        </authorList>
    </citation>
    <scope>IDENTIFICATION</scope>
    <source>
        <tissue evidence="4">Leaf</tissue>
    </source>
</reference>
<dbReference type="InterPro" id="IPR010442">
    <property type="entry name" value="PET_domain"/>
</dbReference>
<dbReference type="InterPro" id="IPR005380">
    <property type="entry name" value="XS_domain"/>
</dbReference>
<dbReference type="Proteomes" id="UP000515151">
    <property type="component" value="Chromosome 8"/>
</dbReference>
<feature type="region of interest" description="Disordered" evidence="1">
    <location>
        <begin position="226"/>
        <end position="245"/>
    </location>
</feature>
<reference evidence="3" key="1">
    <citation type="journal article" date="2020" name="Plant Biotechnol. J.">
        <title>The pomegranate (Punica granatum L.) draft genome dissects genetic divergence between soft- and hard-seeded cultivars.</title>
        <authorList>
            <person name="Luo X."/>
            <person name="Li H."/>
            <person name="Wu Z."/>
            <person name="Yao W."/>
            <person name="Zhao P."/>
            <person name="Cao D."/>
            <person name="Yu H."/>
            <person name="Li K."/>
            <person name="Poudel K."/>
            <person name="Zhao D."/>
            <person name="Zhang F."/>
            <person name="Xia X."/>
            <person name="Chen L."/>
            <person name="Wang Q."/>
            <person name="Jing D."/>
            <person name="Cao S."/>
        </authorList>
    </citation>
    <scope>NUCLEOTIDE SEQUENCE [LARGE SCALE GENOMIC DNA]</scope>
    <source>
        <strain evidence="3">cv. Tunisia</strain>
    </source>
</reference>
<dbReference type="GeneID" id="116187794"/>
<feature type="region of interest" description="Disordered" evidence="1">
    <location>
        <begin position="1"/>
        <end position="122"/>
    </location>
</feature>
<feature type="compositionally biased region" description="Acidic residues" evidence="1">
    <location>
        <begin position="653"/>
        <end position="669"/>
    </location>
</feature>
<evidence type="ECO:0000313" key="4">
    <source>
        <dbReference type="RefSeq" id="XP_031372594.1"/>
    </source>
</evidence>
<evidence type="ECO:0000259" key="2">
    <source>
        <dbReference type="PROSITE" id="PS51303"/>
    </source>
</evidence>
<protein>
    <submittedName>
        <fullName evidence="4">Uncharacterized protein LOC116187794</fullName>
    </submittedName>
</protein>
<keyword evidence="3" id="KW-1185">Reference proteome</keyword>